<organism evidence="1 2">
    <name type="scientific">Prymnesium parvum</name>
    <name type="common">Toxic golden alga</name>
    <dbReference type="NCBI Taxonomy" id="97485"/>
    <lineage>
        <taxon>Eukaryota</taxon>
        <taxon>Haptista</taxon>
        <taxon>Haptophyta</taxon>
        <taxon>Prymnesiophyceae</taxon>
        <taxon>Prymnesiales</taxon>
        <taxon>Prymnesiaceae</taxon>
        <taxon>Prymnesium</taxon>
    </lineage>
</organism>
<name>A0AB34J3B1_PRYPA</name>
<protein>
    <submittedName>
        <fullName evidence="1">Uncharacterized protein</fullName>
    </submittedName>
</protein>
<evidence type="ECO:0000313" key="1">
    <source>
        <dbReference type="EMBL" id="KAL1511406.1"/>
    </source>
</evidence>
<dbReference type="Proteomes" id="UP001515480">
    <property type="component" value="Unassembled WGS sequence"/>
</dbReference>
<gene>
    <name evidence="1" type="ORF">AB1Y20_006207</name>
</gene>
<dbReference type="EMBL" id="JBGBPQ010000014">
    <property type="protein sequence ID" value="KAL1511406.1"/>
    <property type="molecule type" value="Genomic_DNA"/>
</dbReference>
<accession>A0AB34J3B1</accession>
<proteinExistence type="predicted"/>
<sequence length="197" mass="22078">MNLATRKDCSASALADECPTPQLKRKTFKALGTPTVQCDALSNDRIECSQEDLLAAAQRRREELEVAGEIDWVSDRQPHPTGQGPTPDIMLLGKKLEVRWRYTSTTTGLPVYMWCEGEVVADGEKDKASARCKKLLPAGALRIKWAADADFEEEESYVWSILRPCNFNKDVNMGWRFAACEIRKTAAVTGKRKQRNA</sequence>
<reference evidence="1 2" key="1">
    <citation type="journal article" date="2024" name="Science">
        <title>Giant polyketide synthase enzymes in the biosynthesis of giant marine polyether toxins.</title>
        <authorList>
            <person name="Fallon T.R."/>
            <person name="Shende V.V."/>
            <person name="Wierzbicki I.H."/>
            <person name="Pendleton A.L."/>
            <person name="Watervoot N.F."/>
            <person name="Auber R.P."/>
            <person name="Gonzalez D.J."/>
            <person name="Wisecaver J.H."/>
            <person name="Moore B.S."/>
        </authorList>
    </citation>
    <scope>NUCLEOTIDE SEQUENCE [LARGE SCALE GENOMIC DNA]</scope>
    <source>
        <strain evidence="1 2">12B1</strain>
    </source>
</reference>
<dbReference type="AlphaFoldDB" id="A0AB34J3B1"/>
<comment type="caution">
    <text evidence="1">The sequence shown here is derived from an EMBL/GenBank/DDBJ whole genome shotgun (WGS) entry which is preliminary data.</text>
</comment>
<evidence type="ECO:0000313" key="2">
    <source>
        <dbReference type="Proteomes" id="UP001515480"/>
    </source>
</evidence>
<keyword evidence="2" id="KW-1185">Reference proteome</keyword>